<name>A0ABT8WCY6_9FLAO</name>
<feature type="transmembrane region" description="Helical" evidence="1">
    <location>
        <begin position="115"/>
        <end position="141"/>
    </location>
</feature>
<feature type="transmembrane region" description="Helical" evidence="1">
    <location>
        <begin position="25"/>
        <end position="53"/>
    </location>
</feature>
<organism evidence="3 4">
    <name type="scientific">Flavivirga aquimarina</name>
    <dbReference type="NCBI Taxonomy" id="2027862"/>
    <lineage>
        <taxon>Bacteria</taxon>
        <taxon>Pseudomonadati</taxon>
        <taxon>Bacteroidota</taxon>
        <taxon>Flavobacteriia</taxon>
        <taxon>Flavobacteriales</taxon>
        <taxon>Flavobacteriaceae</taxon>
        <taxon>Flavivirga</taxon>
    </lineage>
</organism>
<dbReference type="Proteomes" id="UP001176883">
    <property type="component" value="Unassembled WGS sequence"/>
</dbReference>
<dbReference type="EMBL" id="JAUOEK010000140">
    <property type="protein sequence ID" value="MDO5970980.1"/>
    <property type="molecule type" value="Genomic_DNA"/>
</dbReference>
<evidence type="ECO:0000313" key="3">
    <source>
        <dbReference type="EMBL" id="MDO5970980.1"/>
    </source>
</evidence>
<gene>
    <name evidence="3" type="ORF">Q4Q35_14325</name>
</gene>
<dbReference type="Pfam" id="PF09835">
    <property type="entry name" value="DUF2062"/>
    <property type="match status" value="1"/>
</dbReference>
<proteinExistence type="predicted"/>
<sequence length="159" mass="17977">MKSKLVKLWNTFKTLLKQGLAPKQLAMSLVISTLVSIFPMFGVSTIVLTCIALPFRLNLPIMIAFSYIIEPLKFLVLIPFINLGAMVFGTEHTLLTFEAIKASYELSFFNTIKTLSYELLCGFVGWTLTAIPSGIIFFFFLKVILTYFDKLKTNQLTTK</sequence>
<accession>A0ABT8WCY6</accession>
<dbReference type="PANTHER" id="PTHR35102:SF1">
    <property type="entry name" value="E3 UBIQUITIN-PROTEIN LIGASE"/>
    <property type="match status" value="1"/>
</dbReference>
<dbReference type="PANTHER" id="PTHR35102">
    <property type="entry name" value="E3 UBIQUITIN-PROTEIN LIGASE"/>
    <property type="match status" value="1"/>
</dbReference>
<evidence type="ECO:0000313" key="4">
    <source>
        <dbReference type="Proteomes" id="UP001176883"/>
    </source>
</evidence>
<keyword evidence="1" id="KW-0812">Transmembrane</keyword>
<evidence type="ECO:0000259" key="2">
    <source>
        <dbReference type="Pfam" id="PF09835"/>
    </source>
</evidence>
<feature type="domain" description="DUF2062" evidence="2">
    <location>
        <begin position="12"/>
        <end position="151"/>
    </location>
</feature>
<keyword evidence="1" id="KW-1133">Transmembrane helix</keyword>
<evidence type="ECO:0000256" key="1">
    <source>
        <dbReference type="SAM" id="Phobius"/>
    </source>
</evidence>
<reference evidence="3" key="1">
    <citation type="submission" date="2023-07" db="EMBL/GenBank/DDBJ databases">
        <title>Two novel species in the genus Flavivirga.</title>
        <authorList>
            <person name="Kwon K."/>
        </authorList>
    </citation>
    <scope>NUCLEOTIDE SEQUENCE</scope>
    <source>
        <strain evidence="3">KCTC 52353</strain>
    </source>
</reference>
<feature type="transmembrane region" description="Helical" evidence="1">
    <location>
        <begin position="74"/>
        <end position="95"/>
    </location>
</feature>
<comment type="caution">
    <text evidence="3">The sequence shown here is derived from an EMBL/GenBank/DDBJ whole genome shotgun (WGS) entry which is preliminary data.</text>
</comment>
<keyword evidence="1" id="KW-0472">Membrane</keyword>
<protein>
    <submittedName>
        <fullName evidence="3">DUF2062 domain-containing protein</fullName>
    </submittedName>
</protein>
<dbReference type="InterPro" id="IPR018639">
    <property type="entry name" value="DUF2062"/>
</dbReference>
<keyword evidence="4" id="KW-1185">Reference proteome</keyword>
<dbReference type="RefSeq" id="WP_303278680.1">
    <property type="nucleotide sequence ID" value="NZ_JAUOEK010000140.1"/>
</dbReference>